<feature type="binding site" evidence="8">
    <location>
        <position position="111"/>
    </location>
    <ligand>
        <name>shikimate</name>
        <dbReference type="ChEBI" id="CHEBI:36208"/>
    </ligand>
</feature>
<evidence type="ECO:0000259" key="11">
    <source>
        <dbReference type="Pfam" id="PF18317"/>
    </source>
</evidence>
<evidence type="ECO:0000256" key="4">
    <source>
        <dbReference type="ARBA" id="ARBA00022857"/>
    </source>
</evidence>
<keyword evidence="3 8" id="KW-0028">Amino-acid biosynthesis</keyword>
<organism evidence="12 13">
    <name type="scientific">Hydrogenothermus marinus</name>
    <dbReference type="NCBI Taxonomy" id="133270"/>
    <lineage>
        <taxon>Bacteria</taxon>
        <taxon>Pseudomonadati</taxon>
        <taxon>Aquificota</taxon>
        <taxon>Aquificia</taxon>
        <taxon>Aquificales</taxon>
        <taxon>Hydrogenothermaceae</taxon>
        <taxon>Hydrogenothermus</taxon>
    </lineage>
</organism>
<evidence type="ECO:0000256" key="5">
    <source>
        <dbReference type="ARBA" id="ARBA00023002"/>
    </source>
</evidence>
<comment type="catalytic activity">
    <reaction evidence="7 8">
        <text>shikimate + NADP(+) = 3-dehydroshikimate + NADPH + H(+)</text>
        <dbReference type="Rhea" id="RHEA:17737"/>
        <dbReference type="ChEBI" id="CHEBI:15378"/>
        <dbReference type="ChEBI" id="CHEBI:16630"/>
        <dbReference type="ChEBI" id="CHEBI:36208"/>
        <dbReference type="ChEBI" id="CHEBI:57783"/>
        <dbReference type="ChEBI" id="CHEBI:58349"/>
        <dbReference type="EC" id="1.1.1.25"/>
    </reaction>
</comment>
<dbReference type="CDD" id="cd01065">
    <property type="entry name" value="NAD_bind_Shikimate_DH"/>
    <property type="match status" value="1"/>
</dbReference>
<evidence type="ECO:0000256" key="7">
    <source>
        <dbReference type="ARBA" id="ARBA00049442"/>
    </source>
</evidence>
<evidence type="ECO:0000256" key="2">
    <source>
        <dbReference type="ARBA" id="ARBA00012962"/>
    </source>
</evidence>
<dbReference type="InterPro" id="IPR013708">
    <property type="entry name" value="Shikimate_DH-bd_N"/>
</dbReference>
<gene>
    <name evidence="8" type="primary">aroE</name>
    <name evidence="12" type="ORF">CLV39_1000</name>
</gene>
<dbReference type="InterPro" id="IPR006151">
    <property type="entry name" value="Shikm_DH/Glu-tRNA_Rdtase"/>
</dbReference>
<dbReference type="OrthoDB" id="9792692at2"/>
<dbReference type="InterPro" id="IPR046346">
    <property type="entry name" value="Aminoacid_DH-like_N_sf"/>
</dbReference>
<dbReference type="GO" id="GO:0009073">
    <property type="term" value="P:aromatic amino acid family biosynthetic process"/>
    <property type="evidence" value="ECO:0007669"/>
    <property type="project" value="UniProtKB-KW"/>
</dbReference>
<feature type="binding site" evidence="8">
    <location>
        <position position="260"/>
    </location>
    <ligand>
        <name>shikimate</name>
        <dbReference type="ChEBI" id="CHEBI:36208"/>
    </ligand>
</feature>
<evidence type="ECO:0000313" key="12">
    <source>
        <dbReference type="EMBL" id="RMA97340.1"/>
    </source>
</evidence>
<sequence>MKLEVDISGNTDIYGIFGYPVKHSKSPQFQTSAFSYLNIPAVYLPFEVKPEDLEKAVESIKVLGIKGVNITVPHKEEVIKYLNEVSEEVKYIKACNTIKNIDGYLIGYNTDAEGFITGLKQLIPNLEGKKVLVLGAGGASRAIIYSLIKEGVDKIYQANRTLGKVFKIIEDFKPLTKFIEEIILPISYDKIECCVLPYVDIIVNTTSVGLNEEDKPLFDYSKIEKKHIVIDIIYKKTPLLKAAENKGCQWQDGLPMLLYQGAKAFEIWTGKKAPIDVMKKALLK</sequence>
<evidence type="ECO:0000259" key="9">
    <source>
        <dbReference type="Pfam" id="PF01488"/>
    </source>
</evidence>
<feature type="binding site" evidence="8">
    <location>
        <position position="87"/>
    </location>
    <ligand>
        <name>NADP(+)</name>
        <dbReference type="ChEBI" id="CHEBI:58349"/>
    </ligand>
</feature>
<dbReference type="EMBL" id="REFO01000011">
    <property type="protein sequence ID" value="RMA97340.1"/>
    <property type="molecule type" value="Genomic_DNA"/>
</dbReference>
<dbReference type="InterPro" id="IPR041121">
    <property type="entry name" value="SDH_C"/>
</dbReference>
<feature type="binding site" evidence="8">
    <location>
        <position position="71"/>
    </location>
    <ligand>
        <name>shikimate</name>
        <dbReference type="ChEBI" id="CHEBI:36208"/>
    </ligand>
</feature>
<protein>
    <recommendedName>
        <fullName evidence="2 8">Shikimate dehydrogenase (NADP(+))</fullName>
        <shortName evidence="8">SDH</shortName>
        <ecNumber evidence="2 8">1.1.1.25</ecNumber>
    </recommendedName>
</protein>
<evidence type="ECO:0000313" key="13">
    <source>
        <dbReference type="Proteomes" id="UP000280842"/>
    </source>
</evidence>
<comment type="caution">
    <text evidence="12">The sequence shown here is derived from an EMBL/GenBank/DDBJ whole genome shotgun (WGS) entry which is preliminary data.</text>
</comment>
<name>A0A3M0BIW4_9AQUI</name>
<dbReference type="PANTHER" id="PTHR21089:SF1">
    <property type="entry name" value="BIFUNCTIONAL 3-DEHYDROQUINATE DEHYDRATASE_SHIKIMATE DEHYDROGENASE, CHLOROPLASTIC"/>
    <property type="match status" value="1"/>
</dbReference>
<feature type="domain" description="SDH C-terminal" evidence="11">
    <location>
        <begin position="253"/>
        <end position="283"/>
    </location>
</feature>
<feature type="binding site" evidence="8">
    <location>
        <begin position="159"/>
        <end position="164"/>
    </location>
    <ligand>
        <name>NADP(+)</name>
        <dbReference type="ChEBI" id="CHEBI:58349"/>
    </ligand>
</feature>
<evidence type="ECO:0000256" key="1">
    <source>
        <dbReference type="ARBA" id="ARBA00004871"/>
    </source>
</evidence>
<dbReference type="InterPro" id="IPR022893">
    <property type="entry name" value="Shikimate_DH_fam"/>
</dbReference>
<keyword evidence="6 8" id="KW-0057">Aromatic amino acid biosynthesis</keyword>
<comment type="function">
    <text evidence="8">Involved in the biosynthesis of the chorismate, which leads to the biosynthesis of aromatic amino acids. Catalyzes the reversible NADPH linked reduction of 3-dehydroshikimate (DHSA) to yield shikimate (SA).</text>
</comment>
<keyword evidence="5 8" id="KW-0560">Oxidoreductase</keyword>
<accession>A0A3M0BIW4</accession>
<evidence type="ECO:0000256" key="3">
    <source>
        <dbReference type="ARBA" id="ARBA00022605"/>
    </source>
</evidence>
<keyword evidence="4 8" id="KW-0521">NADP</keyword>
<feature type="active site" description="Proton acceptor" evidence="8">
    <location>
        <position position="75"/>
    </location>
</feature>
<evidence type="ECO:0000259" key="10">
    <source>
        <dbReference type="Pfam" id="PF08501"/>
    </source>
</evidence>
<dbReference type="SUPFAM" id="SSF51735">
    <property type="entry name" value="NAD(P)-binding Rossmann-fold domains"/>
    <property type="match status" value="1"/>
</dbReference>
<dbReference type="InterPro" id="IPR011342">
    <property type="entry name" value="Shikimate_DH"/>
</dbReference>
<reference evidence="12 13" key="1">
    <citation type="submission" date="2018-10" db="EMBL/GenBank/DDBJ databases">
        <title>Genomic Encyclopedia of Archaeal and Bacterial Type Strains, Phase II (KMG-II): from individual species to whole genera.</title>
        <authorList>
            <person name="Goeker M."/>
        </authorList>
    </citation>
    <scope>NUCLEOTIDE SEQUENCE [LARGE SCALE GENOMIC DNA]</scope>
    <source>
        <strain evidence="12 13">VM1</strain>
    </source>
</reference>
<feature type="binding site" evidence="8">
    <location>
        <position position="253"/>
    </location>
    <ligand>
        <name>NADP(+)</name>
        <dbReference type="ChEBI" id="CHEBI:58349"/>
    </ligand>
</feature>
<feature type="binding site" evidence="8">
    <location>
        <position position="234"/>
    </location>
    <ligand>
        <name>shikimate</name>
        <dbReference type="ChEBI" id="CHEBI:36208"/>
    </ligand>
</feature>
<dbReference type="AlphaFoldDB" id="A0A3M0BIW4"/>
<dbReference type="UniPathway" id="UPA00053">
    <property type="reaction ID" value="UER00087"/>
</dbReference>
<feature type="domain" description="Quinate/shikimate 5-dehydrogenase/glutamyl-tRNA reductase" evidence="9">
    <location>
        <begin position="120"/>
        <end position="175"/>
    </location>
</feature>
<dbReference type="EC" id="1.1.1.25" evidence="2 8"/>
<dbReference type="GO" id="GO:0050661">
    <property type="term" value="F:NADP binding"/>
    <property type="evidence" value="ECO:0007669"/>
    <property type="project" value="InterPro"/>
</dbReference>
<dbReference type="GO" id="GO:0019632">
    <property type="term" value="P:shikimate metabolic process"/>
    <property type="evidence" value="ECO:0007669"/>
    <property type="project" value="InterPro"/>
</dbReference>
<feature type="binding site" evidence="8">
    <location>
        <position position="96"/>
    </location>
    <ligand>
        <name>shikimate</name>
        <dbReference type="ChEBI" id="CHEBI:36208"/>
    </ligand>
</feature>
<dbReference type="HAMAP" id="MF_00222">
    <property type="entry name" value="Shikimate_DH_AroE"/>
    <property type="match status" value="1"/>
</dbReference>
<dbReference type="Pfam" id="PF08501">
    <property type="entry name" value="Shikimate_dh_N"/>
    <property type="match status" value="1"/>
</dbReference>
<feature type="binding site" evidence="8">
    <location>
        <begin position="24"/>
        <end position="26"/>
    </location>
    <ligand>
        <name>shikimate</name>
        <dbReference type="ChEBI" id="CHEBI:36208"/>
    </ligand>
</feature>
<dbReference type="Pfam" id="PF18317">
    <property type="entry name" value="SDH_C"/>
    <property type="match status" value="1"/>
</dbReference>
<dbReference type="GO" id="GO:0008652">
    <property type="term" value="P:amino acid biosynthetic process"/>
    <property type="evidence" value="ECO:0007669"/>
    <property type="project" value="UniProtKB-KW"/>
</dbReference>
<dbReference type="RefSeq" id="WP_121923122.1">
    <property type="nucleotide sequence ID" value="NZ_REFO01000011.1"/>
</dbReference>
<dbReference type="PANTHER" id="PTHR21089">
    <property type="entry name" value="SHIKIMATE DEHYDROGENASE"/>
    <property type="match status" value="1"/>
</dbReference>
<comment type="pathway">
    <text evidence="1 8">Metabolic intermediate biosynthesis; chorismate biosynthesis; chorismate from D-erythrose 4-phosphate and phosphoenolpyruvate: step 4/7.</text>
</comment>
<dbReference type="SUPFAM" id="SSF53223">
    <property type="entry name" value="Aminoacid dehydrogenase-like, N-terminal domain"/>
    <property type="match status" value="1"/>
</dbReference>
<evidence type="ECO:0000256" key="6">
    <source>
        <dbReference type="ARBA" id="ARBA00023141"/>
    </source>
</evidence>
<dbReference type="Gene3D" id="3.40.50.10860">
    <property type="entry name" value="Leucine Dehydrogenase, chain A, domain 1"/>
    <property type="match status" value="1"/>
</dbReference>
<feature type="domain" description="Shikimate dehydrogenase substrate binding N-terminal" evidence="10">
    <location>
        <begin position="16"/>
        <end position="98"/>
    </location>
</feature>
<dbReference type="GO" id="GO:0005829">
    <property type="term" value="C:cytosol"/>
    <property type="evidence" value="ECO:0007669"/>
    <property type="project" value="TreeGrafter"/>
</dbReference>
<feature type="binding site" evidence="8">
    <location>
        <begin position="135"/>
        <end position="139"/>
    </location>
    <ligand>
        <name>NADP(+)</name>
        <dbReference type="ChEBI" id="CHEBI:58349"/>
    </ligand>
</feature>
<comment type="similarity">
    <text evidence="8">Belongs to the shikimate dehydrogenase family.</text>
</comment>
<keyword evidence="13" id="KW-1185">Reference proteome</keyword>
<dbReference type="Pfam" id="PF01488">
    <property type="entry name" value="Shikimate_DH"/>
    <property type="match status" value="1"/>
</dbReference>
<dbReference type="GO" id="GO:0004764">
    <property type="term" value="F:shikimate 3-dehydrogenase (NADP+) activity"/>
    <property type="evidence" value="ECO:0007669"/>
    <property type="project" value="UniProtKB-UniRule"/>
</dbReference>
<dbReference type="GO" id="GO:0009423">
    <property type="term" value="P:chorismate biosynthetic process"/>
    <property type="evidence" value="ECO:0007669"/>
    <property type="project" value="UniProtKB-UniRule"/>
</dbReference>
<feature type="binding site" evidence="8">
    <location>
        <position position="232"/>
    </location>
    <ligand>
        <name>NADP(+)</name>
        <dbReference type="ChEBI" id="CHEBI:58349"/>
    </ligand>
</feature>
<evidence type="ECO:0000256" key="8">
    <source>
        <dbReference type="HAMAP-Rule" id="MF_00222"/>
    </source>
</evidence>
<dbReference type="Gene3D" id="3.40.50.720">
    <property type="entry name" value="NAD(P)-binding Rossmann-like Domain"/>
    <property type="match status" value="1"/>
</dbReference>
<dbReference type="NCBIfam" id="TIGR00507">
    <property type="entry name" value="aroE"/>
    <property type="match status" value="1"/>
</dbReference>
<dbReference type="Proteomes" id="UP000280842">
    <property type="component" value="Unassembled WGS sequence"/>
</dbReference>
<dbReference type="InterPro" id="IPR036291">
    <property type="entry name" value="NAD(P)-bd_dom_sf"/>
</dbReference>
<proteinExistence type="inferred from homology"/>
<comment type="subunit">
    <text evidence="8">Homodimer.</text>
</comment>